<comment type="caution">
    <text evidence="1">The sequence shown here is derived from an EMBL/GenBank/DDBJ whole genome shotgun (WGS) entry which is preliminary data.</text>
</comment>
<sequence>MTGPPTYLESEEQQNSDTEQSNEFSKYSYPPSDNSGRKHDLPDSFNNGMSYVDLMSMKCFTGEKHLVNGDFYCGSWQGHLPDGSGKYLWADGCMYEGEWQKGKKTGKGKLSWPSGATYEGDFMGGYIHGLGTFTGVDGTTYKGNWSMNRKHGLGKMRYANGDIYEGSWKVGAQDGPGRYVWIRGTEYMGEWKDGVMCGKGFLTWANGDVFDGEWLDGAEHGYGIYYWQDGSFYVGTWNRGLKDGKGVFYPFGSFPFRVQTSVNGTFRDKKRREELIEELIAAGILDIRSKACLFDNEWAAGRPPRKSRRASSSEKISLITVHSLEHPMTKNVRLERKWSLEGSLEKLIGLGARSASKKAGELILQSKVSSFGQLGFPTSPIVKREYVQGVLISEIVKPTTPVILSKHSKKWLKRQEREAKRPGETIFKGHRSYDLMLSLQLGIRYTVGKMTSEPKHDICPLDYGSRASVHMRFPRFGSKLTPCHQTVDFTWKDYCPKVFRHLRETFKIDSADYMLSLCGNDALRELSSPGKSGSVFFLSNDDRFMIKTLRKSEVQVLLNMLPNYHDHVHAYENTLITKFFGLHRVRPRGGHKLLCILMRLGSYISNLRPATKVRFVVMGNMFCTDLHIHRRYDLKGSKQGRTTDTAEINENTTLKDMDLDFVFHLQPSWRVSLLKQIECDCKFLESERIMDYSLLLGLHFRAPVFPPALLPKQHTAINADGEVEEDWAQMGGLVLVPREAGLKVNAPGLHIRGGPLKWPAADDDEVDLLLPGTARLQIQLGMNMPARADRTRPGKTDGNGEVFNEVYDVVLYLGIIDILQEYDISKQIEHAYKSIQFDHVSISVVDPNFYSRRFQKFISQVFPEDMIS</sequence>
<dbReference type="EMBL" id="CM055105">
    <property type="protein sequence ID" value="KAJ7530517.1"/>
    <property type="molecule type" value="Genomic_DNA"/>
</dbReference>
<evidence type="ECO:0000313" key="2">
    <source>
        <dbReference type="Proteomes" id="UP001162992"/>
    </source>
</evidence>
<name>A0ACC2BL80_DIPCM</name>
<reference evidence="2" key="1">
    <citation type="journal article" date="2024" name="Proc. Natl. Acad. Sci. U.S.A.">
        <title>Extraordinary preservation of gene collinearity over three hundred million years revealed in homosporous lycophytes.</title>
        <authorList>
            <person name="Li C."/>
            <person name="Wickell D."/>
            <person name="Kuo L.Y."/>
            <person name="Chen X."/>
            <person name="Nie B."/>
            <person name="Liao X."/>
            <person name="Peng D."/>
            <person name="Ji J."/>
            <person name="Jenkins J."/>
            <person name="Williams M."/>
            <person name="Shu S."/>
            <person name="Plott C."/>
            <person name="Barry K."/>
            <person name="Rajasekar S."/>
            <person name="Grimwood J."/>
            <person name="Han X."/>
            <person name="Sun S."/>
            <person name="Hou Z."/>
            <person name="He W."/>
            <person name="Dai G."/>
            <person name="Sun C."/>
            <person name="Schmutz J."/>
            <person name="Leebens-Mack J.H."/>
            <person name="Li F.W."/>
            <person name="Wang L."/>
        </authorList>
    </citation>
    <scope>NUCLEOTIDE SEQUENCE [LARGE SCALE GENOMIC DNA]</scope>
    <source>
        <strain evidence="2">cv. PW_Plant_1</strain>
    </source>
</reference>
<accession>A0ACC2BL80</accession>
<evidence type="ECO:0000313" key="1">
    <source>
        <dbReference type="EMBL" id="KAJ7530517.1"/>
    </source>
</evidence>
<protein>
    <submittedName>
        <fullName evidence="1">Uncharacterized protein</fullName>
    </submittedName>
</protein>
<keyword evidence="2" id="KW-1185">Reference proteome</keyword>
<proteinExistence type="predicted"/>
<dbReference type="Proteomes" id="UP001162992">
    <property type="component" value="Chromosome 14"/>
</dbReference>
<organism evidence="1 2">
    <name type="scientific">Diphasiastrum complanatum</name>
    <name type="common">Issler's clubmoss</name>
    <name type="synonym">Lycopodium complanatum</name>
    <dbReference type="NCBI Taxonomy" id="34168"/>
    <lineage>
        <taxon>Eukaryota</taxon>
        <taxon>Viridiplantae</taxon>
        <taxon>Streptophyta</taxon>
        <taxon>Embryophyta</taxon>
        <taxon>Tracheophyta</taxon>
        <taxon>Lycopodiopsida</taxon>
        <taxon>Lycopodiales</taxon>
        <taxon>Lycopodiaceae</taxon>
        <taxon>Lycopodioideae</taxon>
        <taxon>Diphasiastrum</taxon>
    </lineage>
</organism>
<gene>
    <name evidence="1" type="ORF">O6H91_14G007000</name>
</gene>